<evidence type="ECO:0000256" key="2">
    <source>
        <dbReference type="ARBA" id="ARBA00007362"/>
    </source>
</evidence>
<dbReference type="OrthoDB" id="369870at2"/>
<dbReference type="InterPro" id="IPR000620">
    <property type="entry name" value="EamA_dom"/>
</dbReference>
<sequence>MHTDEQARNTQIGVICAIAAYTMWGIAPIYFKQLLHIPAMEVLMHRVVWSVVVLVVLIGTFKQWPKVRYALTSRKVIFTLFIAGLLLGGNWLLFIWSVNHGHMLDASLGYYINPLFNVFLGRLFLGERLRPLQQFAVVLAAIGVGILIFSYGQLPWIALVLAFTFGVYGLLRKQVAVDPLPGLFLETLMLLPLALGYWVIMGSQYADLTSNPTSLNLLLLAAGIVTTAPLLCFTAAAKRIMYSTLGFFQYIGPSLMFLLAVYLYNEPLAPGRLMTFGFVWMALLIFSLDSLNAYRSQRKARLAKLA</sequence>
<evidence type="ECO:0000256" key="4">
    <source>
        <dbReference type="ARBA" id="ARBA00022475"/>
    </source>
</evidence>
<dbReference type="PANTHER" id="PTHR22911">
    <property type="entry name" value="ACYL-MALONYL CONDENSING ENZYME-RELATED"/>
    <property type="match status" value="1"/>
</dbReference>
<evidence type="ECO:0000256" key="6">
    <source>
        <dbReference type="ARBA" id="ARBA00022989"/>
    </source>
</evidence>
<evidence type="ECO:0000313" key="10">
    <source>
        <dbReference type="EMBL" id="AXR08159.1"/>
    </source>
</evidence>
<accession>A0A346NRK2</accession>
<dbReference type="Proteomes" id="UP000262073">
    <property type="component" value="Chromosome"/>
</dbReference>
<evidence type="ECO:0000259" key="9">
    <source>
        <dbReference type="Pfam" id="PF00892"/>
    </source>
</evidence>
<feature type="transmembrane region" description="Helical" evidence="8">
    <location>
        <begin position="213"/>
        <end position="233"/>
    </location>
</feature>
<reference evidence="10 11" key="1">
    <citation type="submission" date="2018-08" db="EMBL/GenBank/DDBJ databases">
        <title>Salinimonas sediminis sp. nov., a piezophilic bacterium isolated from a deep-sea sediment sample from the New Britain Trench.</title>
        <authorList>
            <person name="Cao J."/>
        </authorList>
    </citation>
    <scope>NUCLEOTIDE SEQUENCE [LARGE SCALE GENOMIC DNA]</scope>
    <source>
        <strain evidence="10 11">N102</strain>
    </source>
</reference>
<dbReference type="NCBIfam" id="TIGR00688">
    <property type="entry name" value="rarD"/>
    <property type="match status" value="1"/>
</dbReference>
<feature type="transmembrane region" description="Helical" evidence="8">
    <location>
        <begin position="12"/>
        <end position="31"/>
    </location>
</feature>
<name>A0A346NRK2_9ALTE</name>
<feature type="transmembrane region" description="Helical" evidence="8">
    <location>
        <begin position="155"/>
        <end position="171"/>
    </location>
</feature>
<evidence type="ECO:0000256" key="1">
    <source>
        <dbReference type="ARBA" id="ARBA00004651"/>
    </source>
</evidence>
<organism evidence="10 11">
    <name type="scientific">Salinimonas sediminis</name>
    <dbReference type="NCBI Taxonomy" id="2303538"/>
    <lineage>
        <taxon>Bacteria</taxon>
        <taxon>Pseudomonadati</taxon>
        <taxon>Pseudomonadota</taxon>
        <taxon>Gammaproteobacteria</taxon>
        <taxon>Alteromonadales</taxon>
        <taxon>Alteromonadaceae</taxon>
        <taxon>Alteromonas/Salinimonas group</taxon>
        <taxon>Salinimonas</taxon>
    </lineage>
</organism>
<comment type="similarity">
    <text evidence="2">Belongs to the EamA transporter family.</text>
</comment>
<dbReference type="SUPFAM" id="SSF103481">
    <property type="entry name" value="Multidrug resistance efflux transporter EmrE"/>
    <property type="match status" value="2"/>
</dbReference>
<feature type="transmembrane region" description="Helical" evidence="8">
    <location>
        <begin position="183"/>
        <end position="201"/>
    </location>
</feature>
<keyword evidence="11" id="KW-1185">Reference proteome</keyword>
<keyword evidence="5 8" id="KW-0812">Transmembrane</keyword>
<feature type="domain" description="EamA" evidence="9">
    <location>
        <begin position="12"/>
        <end position="148"/>
    </location>
</feature>
<evidence type="ECO:0000313" key="11">
    <source>
        <dbReference type="Proteomes" id="UP000262073"/>
    </source>
</evidence>
<evidence type="ECO:0000256" key="5">
    <source>
        <dbReference type="ARBA" id="ARBA00022692"/>
    </source>
</evidence>
<dbReference type="AlphaFoldDB" id="A0A346NRK2"/>
<keyword evidence="7 8" id="KW-0472">Membrane</keyword>
<evidence type="ECO:0000256" key="7">
    <source>
        <dbReference type="ARBA" id="ARBA00023136"/>
    </source>
</evidence>
<feature type="transmembrane region" description="Helical" evidence="8">
    <location>
        <begin position="245"/>
        <end position="264"/>
    </location>
</feature>
<feature type="transmembrane region" description="Helical" evidence="8">
    <location>
        <begin position="76"/>
        <end position="96"/>
    </location>
</feature>
<protein>
    <submittedName>
        <fullName evidence="10">EamA family transporter RarD</fullName>
    </submittedName>
</protein>
<dbReference type="KEGG" id="salm:D0Y50_18450"/>
<dbReference type="RefSeq" id="WP_108566658.1">
    <property type="nucleotide sequence ID" value="NZ_CP031769.1"/>
</dbReference>
<proteinExistence type="inferred from homology"/>
<dbReference type="InterPro" id="IPR037185">
    <property type="entry name" value="EmrE-like"/>
</dbReference>
<dbReference type="InterPro" id="IPR004626">
    <property type="entry name" value="RarD"/>
</dbReference>
<dbReference type="EMBL" id="CP031769">
    <property type="protein sequence ID" value="AXR08159.1"/>
    <property type="molecule type" value="Genomic_DNA"/>
</dbReference>
<dbReference type="GO" id="GO:0005886">
    <property type="term" value="C:plasma membrane"/>
    <property type="evidence" value="ECO:0007669"/>
    <property type="project" value="UniProtKB-SubCell"/>
</dbReference>
<feature type="transmembrane region" description="Helical" evidence="8">
    <location>
        <begin position="108"/>
        <end position="125"/>
    </location>
</feature>
<dbReference type="Pfam" id="PF00892">
    <property type="entry name" value="EamA"/>
    <property type="match status" value="1"/>
</dbReference>
<feature type="transmembrane region" description="Helical" evidence="8">
    <location>
        <begin position="276"/>
        <end position="294"/>
    </location>
</feature>
<keyword evidence="3" id="KW-0813">Transport</keyword>
<keyword evidence="6 8" id="KW-1133">Transmembrane helix</keyword>
<comment type="subcellular location">
    <subcellularLocation>
        <location evidence="1">Cell membrane</location>
        <topology evidence="1">Multi-pass membrane protein</topology>
    </subcellularLocation>
</comment>
<evidence type="ECO:0000256" key="8">
    <source>
        <dbReference type="SAM" id="Phobius"/>
    </source>
</evidence>
<dbReference type="PANTHER" id="PTHR22911:SF137">
    <property type="entry name" value="SOLUTE CARRIER FAMILY 35 MEMBER G2-RELATED"/>
    <property type="match status" value="1"/>
</dbReference>
<evidence type="ECO:0000256" key="3">
    <source>
        <dbReference type="ARBA" id="ARBA00022448"/>
    </source>
</evidence>
<feature type="transmembrane region" description="Helical" evidence="8">
    <location>
        <begin position="132"/>
        <end position="149"/>
    </location>
</feature>
<gene>
    <name evidence="10" type="primary">rarD</name>
    <name evidence="10" type="ORF">D0Y50_18450</name>
</gene>
<keyword evidence="4" id="KW-1003">Cell membrane</keyword>
<feature type="transmembrane region" description="Helical" evidence="8">
    <location>
        <begin position="43"/>
        <end position="64"/>
    </location>
</feature>